<comment type="caution">
    <text evidence="2">The sequence shown here is derived from an EMBL/GenBank/DDBJ whole genome shotgun (WGS) entry which is preliminary data.</text>
</comment>
<dbReference type="InterPro" id="IPR019545">
    <property type="entry name" value="DM13_domain"/>
</dbReference>
<sequence>MLRTLAIFLAGAVVGAPAGAFLWYAFSPLLFDEVVEERLTVAEVLASGAFRDADAAHRGSGTARLVALPSGGVEVQLSEFQVTNGPDLEVWLSAHPDPAASSDVTGAEWLALGQLKGNIGDQAYSVPPGTDTARFRSVVIWCEQFGVLFSPAPLSPSS</sequence>
<gene>
    <name evidence="2" type="ORF">GQ651_16365</name>
</gene>
<dbReference type="RefSeq" id="WP_160765348.1">
    <property type="nucleotide sequence ID" value="NZ_WUPT01000003.1"/>
</dbReference>
<evidence type="ECO:0000313" key="2">
    <source>
        <dbReference type="EMBL" id="MXQ09422.1"/>
    </source>
</evidence>
<protein>
    <recommendedName>
        <fullName evidence="1">DM13 domain-containing protein</fullName>
    </recommendedName>
</protein>
<accession>A0A7C9IK83</accession>
<dbReference type="Pfam" id="PF10517">
    <property type="entry name" value="DM13"/>
    <property type="match status" value="1"/>
</dbReference>
<feature type="domain" description="DM13" evidence="1">
    <location>
        <begin position="48"/>
        <end position="155"/>
    </location>
</feature>
<evidence type="ECO:0000259" key="1">
    <source>
        <dbReference type="PROSITE" id="PS51549"/>
    </source>
</evidence>
<keyword evidence="3" id="KW-1185">Reference proteome</keyword>
<dbReference type="PROSITE" id="PS51549">
    <property type="entry name" value="DM13"/>
    <property type="match status" value="1"/>
</dbReference>
<reference evidence="2 3" key="1">
    <citation type="submission" date="2019-12" db="EMBL/GenBank/DDBJ databases">
        <authorList>
            <person name="Lee S.D."/>
        </authorList>
    </citation>
    <scope>NUCLEOTIDE SEQUENCE [LARGE SCALE GENOMIC DNA]</scope>
    <source>
        <strain evidence="2 3">GH1-50</strain>
    </source>
</reference>
<dbReference type="AlphaFoldDB" id="A0A7C9IK83"/>
<dbReference type="EMBL" id="WUPT01000003">
    <property type="protein sequence ID" value="MXQ09422.1"/>
    <property type="molecule type" value="Genomic_DNA"/>
</dbReference>
<evidence type="ECO:0000313" key="3">
    <source>
        <dbReference type="Proteomes" id="UP000480350"/>
    </source>
</evidence>
<name>A0A7C9IK83_9RHOB</name>
<organism evidence="2 3">
    <name type="scientific">Kangsaoukella pontilimi</name>
    <dbReference type="NCBI Taxonomy" id="2691042"/>
    <lineage>
        <taxon>Bacteria</taxon>
        <taxon>Pseudomonadati</taxon>
        <taxon>Pseudomonadota</taxon>
        <taxon>Alphaproteobacteria</taxon>
        <taxon>Rhodobacterales</taxon>
        <taxon>Paracoccaceae</taxon>
        <taxon>Kangsaoukella</taxon>
    </lineage>
</organism>
<dbReference type="Proteomes" id="UP000480350">
    <property type="component" value="Unassembled WGS sequence"/>
</dbReference>
<reference evidence="2 3" key="2">
    <citation type="submission" date="2020-03" db="EMBL/GenBank/DDBJ databases">
        <title>Kangsaoukella pontilimi gen. nov., sp. nov., a new member of the family Rhodobacteraceae isolated from a tidal mudflat.</title>
        <authorList>
            <person name="Kim I.S."/>
        </authorList>
    </citation>
    <scope>NUCLEOTIDE SEQUENCE [LARGE SCALE GENOMIC DNA]</scope>
    <source>
        <strain evidence="2 3">GH1-50</strain>
    </source>
</reference>
<proteinExistence type="predicted"/>